<dbReference type="Proteomes" id="UP000593570">
    <property type="component" value="Unassembled WGS sequence"/>
</dbReference>
<keyword evidence="2" id="KW-0496">Mitochondrion</keyword>
<dbReference type="InterPro" id="IPR036397">
    <property type="entry name" value="RNaseH_sf"/>
</dbReference>
<sequence length="1786" mass="202254">MSSASPAPLLSEPSDELLGSASPGSPVPAKYTLDHSLSDRAGKRAKGRTNKSTWNEARGPYEERGEKARDTSYHEIWYCKHCDSTKKPNSITTNLSRARKHLRDFHGIRVIEHVERSDLKKQQHGTITDLFGRQEERQANRDLNEEKYLANAINIPAFEEALARLLAVRNIAHTFIEYPEFHAVILSCNYMARDVLLRSRRAVPKLLKKTFAQHKQGLVKKLHNSLSSMVHFTIDMWTSSEQKAAYQAIVVHFVDAETRGVAQALLSLREFKGSHNGKLQAKAFLEVVEEYDLRGKVGYFTMDNHDANDTMLDDIAKEIDGLDPVARRLRCSGHIMNLIVQAFLFRSKAKKIQEDEREGVDEAYERLRRLSEREEGGIITKAQATEEWREFSVLGKLHNLCIYSRSSTSIYNDFKAEIGRALPRDNDTRWNSWFRLIDVAIENRAKFMDWIQENHAKIEKDALDHNDWNELGDIHAFLQVFHQISVRQGRENTLDEVLSHMDFLHHHFTRTKNRAFSGPRFYARFHVAWLKFEKYYQLTEQAPVYVAGILLHPALRKSYLSEQWKRNPAWVSNAVKAVRKIWSTEYKSYQLPDKQQEKKQELDEFDRWRQKVYSTASEVKDEFDRFIYGSQVGIGQQTALQWWLEPTQRENFPLLCRMAIDIFCIPPMSTEAERIFSGARRQVRWDRSSMSAKMVEASLGQTTNRGQEIAGWASENDLSLLNTLDIPTNPYGNTIDLAFTNLPLAEAIVEDHLATSSDHFTLSLTFPDVRSTPVQPGKIRVTTEDELKRFVEIVELGATGIPLTDSTPEELDELAFSLVSLLTSAAKASGRPARKGGRPAPWWTEECADAAAAFRAIRRSYLLGFNQDVQIAKRGFHRVVRRAKRRYWRNLIDGFSSSSDVFKAVRWLKSPGAFQPPPLQVDNVVYESQMDKANALRQATLERRTAEDDIANAWTPVFPPRSIQFSPEISLEEAQYATCHTGNTSPGSDNITVKLLEAVWHTIGTHVRRLFERCLTIGHHPKPFKEAEVVMIAKPGRRDLTEPRAWRPISLLSCLGKGLERLIARRLAWAAVHYSVLHPQQAGALPKRSATDLVTALVHDIEEAFARKKVATLVTMDVQGAFDTVMRNRLVLRLREQGWPNHLARWAGSFMGGRSARVRYQDTVTPSSPLQCGLPQGSPVSPILFLLYTEPIYRLGNPQGRFGYADDTAILSIGDTVDETSAMASSSIAEMVRWGAENGVSFDTKKTEVMHFSRSKLRTAPAVRHGDVEKYPEPALRWLGIWLDSRLSFRLHVEKWAAKAKAVAYHLRGLTNTVHGPLPSAVRGAVRACVEPVLLHGSEAWYPGKTRPRWTHPTKDLPSSNQHLVQIMTKAMKQAMKAILPVWKTTPITVLHRESGIPPVDQLLDARRLRFSARLKSLDEAHPLAIRTRPPRQPTYHDLIKRRYQIPAESSFRTRLRRANELFAPCTRPKLVYRCFHQEQMPPLQTASKEKSADAFSRWVESLDPLTLVVYSDGSLSAERVASYGFTIHQDNIPIFDGSGRLGPAEVFDAEATGALEGLKAALNLRESASQNIFICLDNLAAATCLRGTPSDSSQDVFLEFQALAASHGATQVRWVPGHTNIPGNEQADKLAKAASSLPEPEGAQPTLAYLRRIARQQPKEAFEAWWSTSAPEQYKRLNLKATTGCPPELSLPRAALHHLLAARSLHGDFAAYHERFDHNDARLVCSCGRRKAPDHIFYCRKVPLRYRMRLAPSPNTAVNLAIGRDFTNFIDLSKDSAFFGKICTR</sequence>
<dbReference type="SUPFAM" id="SSF56672">
    <property type="entry name" value="DNA/RNA polymerases"/>
    <property type="match status" value="1"/>
</dbReference>
<proteinExistence type="predicted"/>
<evidence type="ECO:0008006" key="8">
    <source>
        <dbReference type="Google" id="ProtNLM"/>
    </source>
</evidence>
<accession>A0A8H6GC60</accession>
<name>A0A8H6GC60_FUSOX</name>
<dbReference type="GO" id="GO:0004523">
    <property type="term" value="F:RNA-DNA hybrid ribonuclease activity"/>
    <property type="evidence" value="ECO:0007669"/>
    <property type="project" value="InterPro"/>
</dbReference>
<dbReference type="InterPro" id="IPR012337">
    <property type="entry name" value="RNaseH-like_sf"/>
</dbReference>
<dbReference type="Gene3D" id="3.30.420.10">
    <property type="entry name" value="Ribonuclease H-like superfamily/Ribonuclease H"/>
    <property type="match status" value="1"/>
</dbReference>
<dbReference type="InterPro" id="IPR002156">
    <property type="entry name" value="RNaseH_domain"/>
</dbReference>
<reference evidence="6 7" key="1">
    <citation type="journal article" date="2020" name="bioRxiv">
        <title>A chromosome-scale genome assembly for the Fusarium oxysporum strain Fo5176 to establish a model Arabidopsis-fungal pathosystem.</title>
        <authorList>
            <person name="Fokkens L."/>
            <person name="Guo L."/>
            <person name="Dora S."/>
            <person name="Wang B."/>
            <person name="Ye K."/>
            <person name="Sanchez-Rodriguez C."/>
            <person name="Croll D."/>
        </authorList>
    </citation>
    <scope>NUCLEOTIDE SEQUENCE [LARGE SCALE GENOMIC DNA]</scope>
    <source>
        <strain evidence="6 7">Fo5176</strain>
    </source>
</reference>
<gene>
    <name evidence="6" type="ORF">HZS61_006125</name>
</gene>
<dbReference type="Gene3D" id="3.60.10.10">
    <property type="entry name" value="Endonuclease/exonuclease/phosphatase"/>
    <property type="match status" value="1"/>
</dbReference>
<dbReference type="InterPro" id="IPR036691">
    <property type="entry name" value="Endo/exonu/phosph_ase_sf"/>
</dbReference>
<dbReference type="InterPro" id="IPR000477">
    <property type="entry name" value="RT_dom"/>
</dbReference>
<dbReference type="GO" id="GO:0046983">
    <property type="term" value="F:protein dimerization activity"/>
    <property type="evidence" value="ECO:0007669"/>
    <property type="project" value="InterPro"/>
</dbReference>
<evidence type="ECO:0000256" key="1">
    <source>
        <dbReference type="ARBA" id="ARBA00004173"/>
    </source>
</evidence>
<dbReference type="PROSITE" id="PS50879">
    <property type="entry name" value="RNASE_H_1"/>
    <property type="match status" value="1"/>
</dbReference>
<dbReference type="GO" id="GO:0003676">
    <property type="term" value="F:nucleic acid binding"/>
    <property type="evidence" value="ECO:0007669"/>
    <property type="project" value="InterPro"/>
</dbReference>
<comment type="subcellular location">
    <subcellularLocation>
        <location evidence="1">Mitochondrion</location>
    </subcellularLocation>
</comment>
<comment type="caution">
    <text evidence="6">The sequence shown here is derived from an EMBL/GenBank/DDBJ whole genome shotgun (WGS) entry which is preliminary data.</text>
</comment>
<dbReference type="GO" id="GO:0005739">
    <property type="term" value="C:mitochondrion"/>
    <property type="evidence" value="ECO:0007669"/>
    <property type="project" value="UniProtKB-SubCell"/>
</dbReference>
<feature type="compositionally biased region" description="Low complexity" evidence="3">
    <location>
        <begin position="1"/>
        <end position="20"/>
    </location>
</feature>
<protein>
    <recommendedName>
        <fullName evidence="8">RNA-directed DNA polymerase from transposon BS</fullName>
    </recommendedName>
</protein>
<evidence type="ECO:0000313" key="6">
    <source>
        <dbReference type="EMBL" id="KAF6514991.1"/>
    </source>
</evidence>
<dbReference type="PANTHER" id="PTHR33481:SF1">
    <property type="entry name" value="ENDONUCLEASE_EXONUCLEASE_PHOSPHATASE DOMAIN-CONTAINING PROTEIN-RELATED"/>
    <property type="match status" value="1"/>
</dbReference>
<evidence type="ECO:0000256" key="3">
    <source>
        <dbReference type="SAM" id="MobiDB-lite"/>
    </source>
</evidence>
<dbReference type="InterPro" id="IPR043502">
    <property type="entry name" value="DNA/RNA_pol_sf"/>
</dbReference>
<evidence type="ECO:0000259" key="5">
    <source>
        <dbReference type="PROSITE" id="PS50879"/>
    </source>
</evidence>
<feature type="domain" description="RNase H type-1" evidence="5">
    <location>
        <begin position="1504"/>
        <end position="1637"/>
    </location>
</feature>
<feature type="compositionally biased region" description="Basic and acidic residues" evidence="3">
    <location>
        <begin position="32"/>
        <end position="42"/>
    </location>
</feature>
<dbReference type="Pfam" id="PF00078">
    <property type="entry name" value="RVT_1"/>
    <property type="match status" value="1"/>
</dbReference>
<dbReference type="CDD" id="cd09276">
    <property type="entry name" value="Rnase_HI_RT_non_LTR"/>
    <property type="match status" value="1"/>
</dbReference>
<dbReference type="Pfam" id="PF00075">
    <property type="entry name" value="RNase_H"/>
    <property type="match status" value="1"/>
</dbReference>
<dbReference type="PANTHER" id="PTHR33481">
    <property type="entry name" value="REVERSE TRANSCRIPTASE"/>
    <property type="match status" value="1"/>
</dbReference>
<evidence type="ECO:0000259" key="4">
    <source>
        <dbReference type="PROSITE" id="PS50878"/>
    </source>
</evidence>
<evidence type="ECO:0000256" key="2">
    <source>
        <dbReference type="ARBA" id="ARBA00023128"/>
    </source>
</evidence>
<feature type="domain" description="Reverse transcriptase" evidence="4">
    <location>
        <begin position="1013"/>
        <end position="1283"/>
    </location>
</feature>
<feature type="region of interest" description="Disordered" evidence="3">
    <location>
        <begin position="1"/>
        <end position="66"/>
    </location>
</feature>
<evidence type="ECO:0000313" key="7">
    <source>
        <dbReference type="Proteomes" id="UP000593570"/>
    </source>
</evidence>
<dbReference type="CDD" id="cd01650">
    <property type="entry name" value="RT_nLTR_like"/>
    <property type="match status" value="1"/>
</dbReference>
<dbReference type="InterPro" id="IPR008906">
    <property type="entry name" value="HATC_C_dom"/>
</dbReference>
<dbReference type="Pfam" id="PF05699">
    <property type="entry name" value="Dimer_Tnp_hAT"/>
    <property type="match status" value="1"/>
</dbReference>
<dbReference type="EMBL" id="JACDXP010000015">
    <property type="protein sequence ID" value="KAF6514991.1"/>
    <property type="molecule type" value="Genomic_DNA"/>
</dbReference>
<organism evidence="6 7">
    <name type="scientific">Fusarium oxysporum f. sp. conglutinans</name>
    <dbReference type="NCBI Taxonomy" id="100902"/>
    <lineage>
        <taxon>Eukaryota</taxon>
        <taxon>Fungi</taxon>
        <taxon>Dikarya</taxon>
        <taxon>Ascomycota</taxon>
        <taxon>Pezizomycotina</taxon>
        <taxon>Sordariomycetes</taxon>
        <taxon>Hypocreomycetidae</taxon>
        <taxon>Hypocreales</taxon>
        <taxon>Nectriaceae</taxon>
        <taxon>Fusarium</taxon>
        <taxon>Fusarium oxysporum species complex</taxon>
    </lineage>
</organism>
<dbReference type="SUPFAM" id="SSF53098">
    <property type="entry name" value="Ribonuclease H-like"/>
    <property type="match status" value="2"/>
</dbReference>
<dbReference type="PROSITE" id="PS50878">
    <property type="entry name" value="RT_POL"/>
    <property type="match status" value="1"/>
</dbReference>